<dbReference type="CDD" id="cd11072">
    <property type="entry name" value="CYP71-like"/>
    <property type="match status" value="1"/>
</dbReference>
<dbReference type="KEGG" id="cmo:103500475"/>
<keyword evidence="10" id="KW-1133">Transmembrane helix</keyword>
<dbReference type="InterPro" id="IPR017972">
    <property type="entry name" value="Cyt_P450_CS"/>
</dbReference>
<dbReference type="Gene3D" id="1.10.630.10">
    <property type="entry name" value="Cytochrome P450"/>
    <property type="match status" value="1"/>
</dbReference>
<protein>
    <submittedName>
        <fullName evidence="12">Cytochrome P450 71AP13-like</fullName>
    </submittedName>
</protein>
<dbReference type="InterPro" id="IPR002401">
    <property type="entry name" value="Cyt_P450_E_grp-I"/>
</dbReference>
<keyword evidence="11" id="KW-1185">Reference proteome</keyword>
<dbReference type="Gramene" id="MELO3C004801.2.1">
    <property type="protein sequence ID" value="MELO3C004801.2.1"/>
    <property type="gene ID" value="MELO3C004801.2"/>
</dbReference>
<dbReference type="GeneID" id="103500475"/>
<evidence type="ECO:0000256" key="4">
    <source>
        <dbReference type="ARBA" id="ARBA00022723"/>
    </source>
</evidence>
<dbReference type="AlphaFoldDB" id="A0A1S3CHD8"/>
<dbReference type="InterPro" id="IPR036396">
    <property type="entry name" value="Cyt_P450_sf"/>
</dbReference>
<evidence type="ECO:0000313" key="11">
    <source>
        <dbReference type="Proteomes" id="UP001652600"/>
    </source>
</evidence>
<keyword evidence="3 8" id="KW-0349">Heme</keyword>
<name>A0A1S3CHD8_CUCME</name>
<keyword evidence="10" id="KW-0812">Transmembrane</keyword>
<organism evidence="11 12">
    <name type="scientific">Cucumis melo</name>
    <name type="common">Muskmelon</name>
    <dbReference type="NCBI Taxonomy" id="3656"/>
    <lineage>
        <taxon>Eukaryota</taxon>
        <taxon>Viridiplantae</taxon>
        <taxon>Streptophyta</taxon>
        <taxon>Embryophyta</taxon>
        <taxon>Tracheophyta</taxon>
        <taxon>Spermatophyta</taxon>
        <taxon>Magnoliopsida</taxon>
        <taxon>eudicotyledons</taxon>
        <taxon>Gunneridae</taxon>
        <taxon>Pentapetalae</taxon>
        <taxon>rosids</taxon>
        <taxon>fabids</taxon>
        <taxon>Cucurbitales</taxon>
        <taxon>Cucurbitaceae</taxon>
        <taxon>Benincaseae</taxon>
        <taxon>Cucumis</taxon>
    </lineage>
</organism>
<dbReference type="GO" id="GO:0020037">
    <property type="term" value="F:heme binding"/>
    <property type="evidence" value="ECO:0007669"/>
    <property type="project" value="InterPro"/>
</dbReference>
<dbReference type="PANTHER" id="PTHR47955">
    <property type="entry name" value="CYTOCHROME P450 FAMILY 71 PROTEIN"/>
    <property type="match status" value="1"/>
</dbReference>
<gene>
    <name evidence="12" type="primary">LOC103500475</name>
</gene>
<dbReference type="InterPro" id="IPR001128">
    <property type="entry name" value="Cyt_P450"/>
</dbReference>
<dbReference type="GO" id="GO:0004497">
    <property type="term" value="F:monooxygenase activity"/>
    <property type="evidence" value="ECO:0007669"/>
    <property type="project" value="UniProtKB-KW"/>
</dbReference>
<dbReference type="PANTHER" id="PTHR47955:SF19">
    <property type="entry name" value="CYTOCHROME P450 71A9-LIKE ISOFORM X1"/>
    <property type="match status" value="1"/>
</dbReference>
<dbReference type="Proteomes" id="UP001652600">
    <property type="component" value="Chromosome 12"/>
</dbReference>
<evidence type="ECO:0000313" key="12">
    <source>
        <dbReference type="RefSeq" id="XP_008462004.2"/>
    </source>
</evidence>
<dbReference type="GO" id="GO:0005506">
    <property type="term" value="F:iron ion binding"/>
    <property type="evidence" value="ECO:0007669"/>
    <property type="project" value="InterPro"/>
</dbReference>
<evidence type="ECO:0000256" key="2">
    <source>
        <dbReference type="ARBA" id="ARBA00010617"/>
    </source>
</evidence>
<keyword evidence="5 9" id="KW-0560">Oxidoreductase</keyword>
<evidence type="ECO:0000256" key="10">
    <source>
        <dbReference type="SAM" id="Phobius"/>
    </source>
</evidence>
<dbReference type="GO" id="GO:0016705">
    <property type="term" value="F:oxidoreductase activity, acting on paired donors, with incorporation or reduction of molecular oxygen"/>
    <property type="evidence" value="ECO:0007669"/>
    <property type="project" value="InterPro"/>
</dbReference>
<evidence type="ECO:0000256" key="8">
    <source>
        <dbReference type="PIRSR" id="PIRSR602401-1"/>
    </source>
</evidence>
<keyword evidence="10" id="KW-0472">Membrane</keyword>
<proteinExistence type="inferred from homology"/>
<reference evidence="12" key="1">
    <citation type="submission" date="2025-08" db="UniProtKB">
        <authorList>
            <consortium name="RefSeq"/>
        </authorList>
    </citation>
    <scope>IDENTIFICATION</scope>
    <source>
        <tissue evidence="12">Stem</tissue>
    </source>
</reference>
<evidence type="ECO:0000256" key="5">
    <source>
        <dbReference type="ARBA" id="ARBA00023002"/>
    </source>
</evidence>
<evidence type="ECO:0000256" key="9">
    <source>
        <dbReference type="RuleBase" id="RU000461"/>
    </source>
</evidence>
<keyword evidence="7 9" id="KW-0503">Monooxygenase</keyword>
<dbReference type="SUPFAM" id="SSF48264">
    <property type="entry name" value="Cytochrome P450"/>
    <property type="match status" value="1"/>
</dbReference>
<dbReference type="PROSITE" id="PS00086">
    <property type="entry name" value="CYTOCHROME_P450"/>
    <property type="match status" value="1"/>
</dbReference>
<keyword evidence="6 8" id="KW-0408">Iron</keyword>
<accession>A0A1S3CHD8</accession>
<dbReference type="eggNOG" id="KOG0156">
    <property type="taxonomic scope" value="Eukaryota"/>
</dbReference>
<evidence type="ECO:0000256" key="3">
    <source>
        <dbReference type="ARBA" id="ARBA00022617"/>
    </source>
</evidence>
<feature type="transmembrane region" description="Helical" evidence="10">
    <location>
        <begin position="12"/>
        <end position="29"/>
    </location>
</feature>
<keyword evidence="4 8" id="KW-0479">Metal-binding</keyword>
<sequence>MVIFPSLTESLTSFSTFIFFISLFILLLIPKLKSKPNQNLPPSPPKLPLIGNLHHLNHHPHLCFHRLSQKFGPIILLQLGQIPTLIISSPKIAKEAFKTHDLSFSSRPLLFSAQHTFYNCTDIAFSPYGSYWRRVRKICILQLLSTKRVQSFAFIRQQEVARLVNRISHSNNPVDLSNLLALYGNDVICRMALGREFSAGGAYHLHGIQELLEEYQLLLRGFCFGDLFPSLSFISKLTGMKSRLVRTFKRFDKLLDQVIVEHQSLEGEKLGESKDLVDVLLDIQKNGSDDGFPLTMDNVKAILLDMFTAGTETTFTALDWGMTELITHPKAMERAQNEIRSIVGERKIVTEGDVLEMHYLKAVVKEVLRLHPPAPLALPRETTDDVRIEGYDIPAKTRVFVNVWGIGRDPESWKNPESFEAERFIENEVDYRGLDFEFIPFGGGRRICPGITMGIAMIEIAFAQILHSFDWELPSGIEVKDLDMTEVVGVTMHRKAHLEVVPKPYFGSSLSD</sequence>
<dbReference type="RefSeq" id="XP_008462004.2">
    <property type="nucleotide sequence ID" value="XM_008463782.3"/>
</dbReference>
<dbReference type="PRINTS" id="PR00385">
    <property type="entry name" value="P450"/>
</dbReference>
<evidence type="ECO:0000256" key="1">
    <source>
        <dbReference type="ARBA" id="ARBA00001971"/>
    </source>
</evidence>
<dbReference type="Pfam" id="PF00067">
    <property type="entry name" value="p450"/>
    <property type="match status" value="1"/>
</dbReference>
<dbReference type="PRINTS" id="PR00463">
    <property type="entry name" value="EP450I"/>
</dbReference>
<evidence type="ECO:0000256" key="7">
    <source>
        <dbReference type="ARBA" id="ARBA00023033"/>
    </source>
</evidence>
<dbReference type="InParanoid" id="A0A1S3CHD8"/>
<feature type="binding site" description="axial binding residue" evidence="8">
    <location>
        <position position="448"/>
    </location>
    <ligand>
        <name>heme</name>
        <dbReference type="ChEBI" id="CHEBI:30413"/>
    </ligand>
    <ligandPart>
        <name>Fe</name>
        <dbReference type="ChEBI" id="CHEBI:18248"/>
    </ligandPart>
</feature>
<comment type="cofactor">
    <cofactor evidence="1 8">
        <name>heme</name>
        <dbReference type="ChEBI" id="CHEBI:30413"/>
    </cofactor>
</comment>
<comment type="similarity">
    <text evidence="2 9">Belongs to the cytochrome P450 family.</text>
</comment>
<evidence type="ECO:0000256" key="6">
    <source>
        <dbReference type="ARBA" id="ARBA00023004"/>
    </source>
</evidence>